<feature type="compositionally biased region" description="Polar residues" evidence="1">
    <location>
        <begin position="18"/>
        <end position="40"/>
    </location>
</feature>
<feature type="non-terminal residue" evidence="2">
    <location>
        <position position="1"/>
    </location>
</feature>
<feature type="region of interest" description="Disordered" evidence="1">
    <location>
        <begin position="1"/>
        <end position="52"/>
    </location>
</feature>
<keyword evidence="3" id="KW-1185">Reference proteome</keyword>
<gene>
    <name evidence="2" type="ORF">FKW44_013791</name>
</gene>
<dbReference type="EMBL" id="CP045898">
    <property type="protein sequence ID" value="QQP39920.1"/>
    <property type="molecule type" value="Genomic_DNA"/>
</dbReference>
<reference evidence="3" key="1">
    <citation type="submission" date="2021-01" db="EMBL/GenBank/DDBJ databases">
        <title>Caligus Genome Assembly.</title>
        <authorList>
            <person name="Gallardo-Escarate C."/>
        </authorList>
    </citation>
    <scope>NUCLEOTIDE SEQUENCE [LARGE SCALE GENOMIC DNA]</scope>
</reference>
<evidence type="ECO:0000313" key="3">
    <source>
        <dbReference type="Proteomes" id="UP000595437"/>
    </source>
</evidence>
<protein>
    <submittedName>
        <fullName evidence="2">Uncharacterized protein</fullName>
    </submittedName>
</protein>
<accession>A0A7T8GY04</accession>
<organism evidence="2 3">
    <name type="scientific">Caligus rogercresseyi</name>
    <name type="common">Sea louse</name>
    <dbReference type="NCBI Taxonomy" id="217165"/>
    <lineage>
        <taxon>Eukaryota</taxon>
        <taxon>Metazoa</taxon>
        <taxon>Ecdysozoa</taxon>
        <taxon>Arthropoda</taxon>
        <taxon>Crustacea</taxon>
        <taxon>Multicrustacea</taxon>
        <taxon>Hexanauplia</taxon>
        <taxon>Copepoda</taxon>
        <taxon>Siphonostomatoida</taxon>
        <taxon>Caligidae</taxon>
        <taxon>Caligus</taxon>
    </lineage>
</organism>
<evidence type="ECO:0000256" key="1">
    <source>
        <dbReference type="SAM" id="MobiDB-lite"/>
    </source>
</evidence>
<evidence type="ECO:0000313" key="2">
    <source>
        <dbReference type="EMBL" id="QQP39920.1"/>
    </source>
</evidence>
<dbReference type="AlphaFoldDB" id="A0A7T8GY04"/>
<feature type="compositionally biased region" description="Low complexity" evidence="1">
    <location>
        <begin position="1"/>
        <end position="17"/>
    </location>
</feature>
<proteinExistence type="predicted"/>
<name>A0A7T8GY04_CALRO</name>
<sequence>SQCSPLPNSSKSSNVSSTNGGDSSTASSHCKSESEVPSNTIDEEEVSTKCKVDPKKTKLNSDVILLART</sequence>
<dbReference type="Proteomes" id="UP000595437">
    <property type="component" value="Chromosome 9"/>
</dbReference>
<feature type="non-terminal residue" evidence="2">
    <location>
        <position position="69"/>
    </location>
</feature>